<feature type="compositionally biased region" description="Low complexity" evidence="1">
    <location>
        <begin position="181"/>
        <end position="195"/>
    </location>
</feature>
<feature type="non-terminal residue" evidence="3">
    <location>
        <position position="202"/>
    </location>
</feature>
<feature type="chain" id="PRO_5015474491" description="DUF5667 domain-containing protein" evidence="2">
    <location>
        <begin position="28"/>
        <end position="202"/>
    </location>
</feature>
<reference evidence="3 4" key="1">
    <citation type="journal article" date="2014" name="BMC Genomics">
        <title>Comparison of environmental and isolate Sulfobacillus genomes reveals diverse carbon, sulfur, nitrogen, and hydrogen metabolisms.</title>
        <authorList>
            <person name="Justice N.B."/>
            <person name="Norman A."/>
            <person name="Brown C.T."/>
            <person name="Singh A."/>
            <person name="Thomas B.C."/>
            <person name="Banfield J.F."/>
        </authorList>
    </citation>
    <scope>NUCLEOTIDE SEQUENCE [LARGE SCALE GENOMIC DNA]</scope>
    <source>
        <strain evidence="3">AMDSBA1</strain>
    </source>
</reference>
<dbReference type="AlphaFoldDB" id="A0A2T2WLS5"/>
<feature type="region of interest" description="Disordered" evidence="1">
    <location>
        <begin position="180"/>
        <end position="202"/>
    </location>
</feature>
<comment type="caution">
    <text evidence="3">The sequence shown here is derived from an EMBL/GenBank/DDBJ whole genome shotgun (WGS) entry which is preliminary data.</text>
</comment>
<dbReference type="EMBL" id="PXYT01000097">
    <property type="protein sequence ID" value="PSR23189.1"/>
    <property type="molecule type" value="Genomic_DNA"/>
</dbReference>
<evidence type="ECO:0000256" key="1">
    <source>
        <dbReference type="SAM" id="MobiDB-lite"/>
    </source>
</evidence>
<evidence type="ECO:0008006" key="5">
    <source>
        <dbReference type="Google" id="ProtNLM"/>
    </source>
</evidence>
<feature type="signal peptide" evidence="2">
    <location>
        <begin position="1"/>
        <end position="27"/>
    </location>
</feature>
<gene>
    <name evidence="3" type="ORF">C7B43_20295</name>
</gene>
<feature type="compositionally biased region" description="Low complexity" evidence="1">
    <location>
        <begin position="37"/>
        <end position="57"/>
    </location>
</feature>
<proteinExistence type="predicted"/>
<dbReference type="Proteomes" id="UP000242699">
    <property type="component" value="Unassembled WGS sequence"/>
</dbReference>
<feature type="compositionally biased region" description="Low complexity" evidence="1">
    <location>
        <begin position="78"/>
        <end position="111"/>
    </location>
</feature>
<evidence type="ECO:0000313" key="3">
    <source>
        <dbReference type="EMBL" id="PSR23189.1"/>
    </source>
</evidence>
<keyword evidence="2" id="KW-0732">Signal</keyword>
<sequence length="202" mass="20413">MKTHWKVLYPLAASAALAIAVTVPVMAAGHGPVHVPSQAASHGSASSAKSGNHGGASISPHSPTVPSQASSHSPTVPSQASSHSAGSASSLPNQANQHASAASHQHGQSASVLADVQKMRALKGKIQTARQQYVAAIRAYLQAVSHTLATGKTNTIQTALSQLKTINITLAHTVQTEKTAQRASASTGSQSGTSALNNVIAT</sequence>
<feature type="compositionally biased region" description="Polar residues" evidence="1">
    <location>
        <begin position="59"/>
        <end position="77"/>
    </location>
</feature>
<evidence type="ECO:0000256" key="2">
    <source>
        <dbReference type="SAM" id="SignalP"/>
    </source>
</evidence>
<protein>
    <recommendedName>
        <fullName evidence="5">DUF5667 domain-containing protein</fullName>
    </recommendedName>
</protein>
<organism evidence="3 4">
    <name type="scientific">Sulfobacillus benefaciens</name>
    <dbReference type="NCBI Taxonomy" id="453960"/>
    <lineage>
        <taxon>Bacteria</taxon>
        <taxon>Bacillati</taxon>
        <taxon>Bacillota</taxon>
        <taxon>Clostridia</taxon>
        <taxon>Eubacteriales</taxon>
        <taxon>Clostridiales Family XVII. Incertae Sedis</taxon>
        <taxon>Sulfobacillus</taxon>
    </lineage>
</organism>
<evidence type="ECO:0000313" key="4">
    <source>
        <dbReference type="Proteomes" id="UP000242699"/>
    </source>
</evidence>
<accession>A0A2T2WLS5</accession>
<name>A0A2T2WLS5_9FIRM</name>
<feature type="region of interest" description="Disordered" evidence="1">
    <location>
        <begin position="34"/>
        <end position="111"/>
    </location>
</feature>